<dbReference type="GO" id="GO:0016831">
    <property type="term" value="F:carboxy-lyase activity"/>
    <property type="evidence" value="ECO:0007669"/>
    <property type="project" value="InterPro"/>
</dbReference>
<dbReference type="InterPro" id="IPR032465">
    <property type="entry name" value="ACMSD"/>
</dbReference>
<dbReference type="Pfam" id="PF04909">
    <property type="entry name" value="Amidohydro_2"/>
    <property type="match status" value="1"/>
</dbReference>
<keyword evidence="3" id="KW-0378">Hydrolase</keyword>
<dbReference type="GO" id="GO:0005737">
    <property type="term" value="C:cytoplasm"/>
    <property type="evidence" value="ECO:0007669"/>
    <property type="project" value="TreeGrafter"/>
</dbReference>
<dbReference type="InterPro" id="IPR032466">
    <property type="entry name" value="Metal_Hydrolase"/>
</dbReference>
<dbReference type="GO" id="GO:0019748">
    <property type="term" value="P:secondary metabolic process"/>
    <property type="evidence" value="ECO:0007669"/>
    <property type="project" value="TreeGrafter"/>
</dbReference>
<accession>A0A2K4ZK64</accession>
<dbReference type="CDD" id="cd00551">
    <property type="entry name" value="AmyAc_family"/>
    <property type="match status" value="1"/>
</dbReference>
<dbReference type="GO" id="GO:0016787">
    <property type="term" value="F:hydrolase activity"/>
    <property type="evidence" value="ECO:0007669"/>
    <property type="project" value="UniProtKB-KW"/>
</dbReference>
<keyword evidence="1" id="KW-0456">Lyase</keyword>
<protein>
    <submittedName>
        <fullName evidence="3">Amidohydrolase</fullName>
    </submittedName>
</protein>
<dbReference type="AlphaFoldDB" id="A0A2K4ZK64"/>
<organism evidence="3 4">
    <name type="scientific">Acetatifactor muris</name>
    <dbReference type="NCBI Taxonomy" id="879566"/>
    <lineage>
        <taxon>Bacteria</taxon>
        <taxon>Bacillati</taxon>
        <taxon>Bacillota</taxon>
        <taxon>Clostridia</taxon>
        <taxon>Lachnospirales</taxon>
        <taxon>Lachnospiraceae</taxon>
        <taxon>Acetatifactor</taxon>
    </lineage>
</organism>
<dbReference type="PANTHER" id="PTHR21240">
    <property type="entry name" value="2-AMINO-3-CARBOXYLMUCONATE-6-SEMIALDEHYDE DECARBOXYLASE"/>
    <property type="match status" value="1"/>
</dbReference>
<gene>
    <name evidence="3" type="ORF">AMURIS_03607</name>
</gene>
<evidence type="ECO:0000313" key="3">
    <source>
        <dbReference type="EMBL" id="SOY30873.1"/>
    </source>
</evidence>
<name>A0A2K4ZK64_9FIRM</name>
<dbReference type="RefSeq" id="WP_103240891.1">
    <property type="nucleotide sequence ID" value="NZ_CANRXC010000009.1"/>
</dbReference>
<sequence>MKIIDFHTHPYLTEEQNLCMYKDFAPMSMQEAKADLEQAGITGICGSVISARPYETDRGFAQLRELNRKALEIRDIYGDFYIPGFHIHPAFPEESLEEMAFMYEAGIRLIGELVPYSHGWAQYGCDYDCDGFHRLLEAAGRYHMAVSYHTMTEQQEQMTRMIKAHPDVIFVAAHPGGRDVYLQHLERLAQYGNAFLDLSGTGLFRYGMLRAGVEMAGADKLIFGTDYPICNPRMYVQAVLGENLSEEDTGKILYKNAEDIFTKCFAG</sequence>
<dbReference type="PANTHER" id="PTHR21240:SF28">
    <property type="entry name" value="ISO-OROTATE DECARBOXYLASE (EUROFUNG)"/>
    <property type="match status" value="1"/>
</dbReference>
<feature type="domain" description="Amidohydrolase-related" evidence="2">
    <location>
        <begin position="4"/>
        <end position="261"/>
    </location>
</feature>
<dbReference type="OrthoDB" id="9771932at2"/>
<proteinExistence type="predicted"/>
<keyword evidence="4" id="KW-1185">Reference proteome</keyword>
<reference evidence="3 4" key="1">
    <citation type="submission" date="2018-01" db="EMBL/GenBank/DDBJ databases">
        <authorList>
            <person name="Gaut B.S."/>
            <person name="Morton B.R."/>
            <person name="Clegg M.T."/>
            <person name="Duvall M.R."/>
        </authorList>
    </citation>
    <scope>NUCLEOTIDE SEQUENCE [LARGE SCALE GENOMIC DNA]</scope>
    <source>
        <strain evidence="3">GP69</strain>
    </source>
</reference>
<dbReference type="Gene3D" id="3.20.20.140">
    <property type="entry name" value="Metal-dependent hydrolases"/>
    <property type="match status" value="1"/>
</dbReference>
<dbReference type="EMBL" id="OFSM01000020">
    <property type="protein sequence ID" value="SOY30873.1"/>
    <property type="molecule type" value="Genomic_DNA"/>
</dbReference>
<evidence type="ECO:0000256" key="1">
    <source>
        <dbReference type="ARBA" id="ARBA00023239"/>
    </source>
</evidence>
<evidence type="ECO:0000313" key="4">
    <source>
        <dbReference type="Proteomes" id="UP000236311"/>
    </source>
</evidence>
<dbReference type="InterPro" id="IPR006680">
    <property type="entry name" value="Amidohydro-rel"/>
</dbReference>
<evidence type="ECO:0000259" key="2">
    <source>
        <dbReference type="Pfam" id="PF04909"/>
    </source>
</evidence>
<dbReference type="Proteomes" id="UP000236311">
    <property type="component" value="Unassembled WGS sequence"/>
</dbReference>
<dbReference type="SUPFAM" id="SSF51556">
    <property type="entry name" value="Metallo-dependent hydrolases"/>
    <property type="match status" value="1"/>
</dbReference>